<sequence>MEVPAGVFFMEVIAAAAPANCLADAFESDLLLPNCIAGRDNFSSAIFLKSAPAGQPAIGSTSPLSITPTTINAMMIRRPTTTNIPNQAPLDASFIVVSDNESGDTVS</sequence>
<dbReference type="Proteomes" id="UP000887565">
    <property type="component" value="Unplaced"/>
</dbReference>
<proteinExistence type="predicted"/>
<reference evidence="2" key="1">
    <citation type="submission" date="2022-11" db="UniProtKB">
        <authorList>
            <consortium name="WormBaseParasite"/>
        </authorList>
    </citation>
    <scope>IDENTIFICATION</scope>
</reference>
<keyword evidence="1" id="KW-1185">Reference proteome</keyword>
<name>A0A915KBR1_ROMCU</name>
<protein>
    <submittedName>
        <fullName evidence="2">Uncharacterized protein</fullName>
    </submittedName>
</protein>
<evidence type="ECO:0000313" key="1">
    <source>
        <dbReference type="Proteomes" id="UP000887565"/>
    </source>
</evidence>
<accession>A0A915KBR1</accession>
<dbReference type="WBParaSite" id="nRc.2.0.1.t35805-RA">
    <property type="protein sequence ID" value="nRc.2.0.1.t35805-RA"/>
    <property type="gene ID" value="nRc.2.0.1.g35805"/>
</dbReference>
<evidence type="ECO:0000313" key="2">
    <source>
        <dbReference type="WBParaSite" id="nRc.2.0.1.t35805-RA"/>
    </source>
</evidence>
<dbReference type="AlphaFoldDB" id="A0A915KBR1"/>
<organism evidence="1 2">
    <name type="scientific">Romanomermis culicivorax</name>
    <name type="common">Nematode worm</name>
    <dbReference type="NCBI Taxonomy" id="13658"/>
    <lineage>
        <taxon>Eukaryota</taxon>
        <taxon>Metazoa</taxon>
        <taxon>Ecdysozoa</taxon>
        <taxon>Nematoda</taxon>
        <taxon>Enoplea</taxon>
        <taxon>Dorylaimia</taxon>
        <taxon>Mermithida</taxon>
        <taxon>Mermithoidea</taxon>
        <taxon>Mermithidae</taxon>
        <taxon>Romanomermis</taxon>
    </lineage>
</organism>